<evidence type="ECO:0000313" key="2">
    <source>
        <dbReference type="Proteomes" id="UP000683360"/>
    </source>
</evidence>
<proteinExistence type="predicted"/>
<dbReference type="InterPro" id="IPR011042">
    <property type="entry name" value="6-blade_b-propeller_TolB-like"/>
</dbReference>
<dbReference type="Proteomes" id="UP000683360">
    <property type="component" value="Unassembled WGS sequence"/>
</dbReference>
<dbReference type="AlphaFoldDB" id="A0A8S3SBX7"/>
<organism evidence="1 2">
    <name type="scientific">Mytilus edulis</name>
    <name type="common">Blue mussel</name>
    <dbReference type="NCBI Taxonomy" id="6550"/>
    <lineage>
        <taxon>Eukaryota</taxon>
        <taxon>Metazoa</taxon>
        <taxon>Spiralia</taxon>
        <taxon>Lophotrochozoa</taxon>
        <taxon>Mollusca</taxon>
        <taxon>Bivalvia</taxon>
        <taxon>Autobranchia</taxon>
        <taxon>Pteriomorphia</taxon>
        <taxon>Mytilida</taxon>
        <taxon>Mytiloidea</taxon>
        <taxon>Mytilidae</taxon>
        <taxon>Mytilinae</taxon>
        <taxon>Mytilus</taxon>
    </lineage>
</organism>
<comment type="caution">
    <text evidence="1">The sequence shown here is derived from an EMBL/GenBank/DDBJ whole genome shotgun (WGS) entry which is preliminary data.</text>
</comment>
<protein>
    <submittedName>
        <fullName evidence="1">Uncharacterized protein</fullName>
    </submittedName>
</protein>
<dbReference type="EMBL" id="CAJPWZ010001411">
    <property type="protein sequence ID" value="CAG2214497.1"/>
    <property type="molecule type" value="Genomic_DNA"/>
</dbReference>
<keyword evidence="2" id="KW-1185">Reference proteome</keyword>
<dbReference type="Gene3D" id="2.120.10.30">
    <property type="entry name" value="TolB, C-terminal domain"/>
    <property type="match status" value="1"/>
</dbReference>
<sequence length="250" mass="27748">MRTFRIYACRILPAGKFLILDANKRQLLLFSNDGIFIRIVVTFIGYQFEPCFVLDACFIRNITVAVTLGSANKTILADIEKNKIIRTIKVSHYCYGVASDSDTLLISSNDRQSTRVNLNDMSHTTLERLKGIGYISLFKGNIYGTNHYENKVCCNKSTGEPLWTFQHKDIDRPVGITLGKNGFVYIVSSGTGSVVVISSDGKTCKPILLGAEGVKSPWAIDTNKETGMMIVPTKTKEGSTSYETAFVYKI</sequence>
<gene>
    <name evidence="1" type="ORF">MEDL_28343</name>
</gene>
<accession>A0A8S3SBX7</accession>
<name>A0A8S3SBX7_MYTED</name>
<evidence type="ECO:0000313" key="1">
    <source>
        <dbReference type="EMBL" id="CAG2214497.1"/>
    </source>
</evidence>
<dbReference type="SUPFAM" id="SSF101898">
    <property type="entry name" value="NHL repeat"/>
    <property type="match status" value="1"/>
</dbReference>
<reference evidence="1" key="1">
    <citation type="submission" date="2021-03" db="EMBL/GenBank/DDBJ databases">
        <authorList>
            <person name="Bekaert M."/>
        </authorList>
    </citation>
    <scope>NUCLEOTIDE SEQUENCE</scope>
</reference>
<dbReference type="OrthoDB" id="6124404at2759"/>